<gene>
    <name evidence="2" type="ORF">RON39_04325</name>
</gene>
<dbReference type="RefSeq" id="WP_209148626.1">
    <property type="nucleotide sequence ID" value="NZ_CP083391.1"/>
</dbReference>
<feature type="transmembrane region" description="Helical" evidence="1">
    <location>
        <begin position="77"/>
        <end position="101"/>
    </location>
</feature>
<evidence type="ECO:0000313" key="3">
    <source>
        <dbReference type="Proteomes" id="UP001253287"/>
    </source>
</evidence>
<feature type="transmembrane region" description="Helical" evidence="1">
    <location>
        <begin position="46"/>
        <end position="65"/>
    </location>
</feature>
<feature type="transmembrane region" description="Helical" evidence="1">
    <location>
        <begin position="21"/>
        <end position="40"/>
    </location>
</feature>
<keyword evidence="1" id="KW-1133">Transmembrane helix</keyword>
<dbReference type="AlphaFoldDB" id="A0AAW8WIJ0"/>
<keyword evidence="1" id="KW-0472">Membrane</keyword>
<dbReference type="EMBL" id="JAVTXN010000015">
    <property type="protein sequence ID" value="MDT9609355.1"/>
    <property type="molecule type" value="Genomic_DNA"/>
</dbReference>
<sequence length="122" mass="13815">MTSKNPESIKLINQVNKDMKIAALINLSVGTITLLTSIFLTAFKALLFPAIVTLILGVFYEYRIYKLKTKAWEHLDVLVTLALINLFFGAFIPVIFILFAVKNRHKANVLLGKSYLDNSRQK</sequence>
<protein>
    <submittedName>
        <fullName evidence="2">Uncharacterized protein</fullName>
    </submittedName>
</protein>
<keyword evidence="1" id="KW-0812">Transmembrane</keyword>
<name>A0AAW8WIJ0_9LACO</name>
<organism evidence="2 3">
    <name type="scientific">Lactobacillus crispatus</name>
    <dbReference type="NCBI Taxonomy" id="47770"/>
    <lineage>
        <taxon>Bacteria</taxon>
        <taxon>Bacillati</taxon>
        <taxon>Bacillota</taxon>
        <taxon>Bacilli</taxon>
        <taxon>Lactobacillales</taxon>
        <taxon>Lactobacillaceae</taxon>
        <taxon>Lactobacillus</taxon>
    </lineage>
</organism>
<evidence type="ECO:0000313" key="2">
    <source>
        <dbReference type="EMBL" id="MDT9609355.1"/>
    </source>
</evidence>
<dbReference type="Proteomes" id="UP001253287">
    <property type="component" value="Unassembled WGS sequence"/>
</dbReference>
<comment type="caution">
    <text evidence="2">The sequence shown here is derived from an EMBL/GenBank/DDBJ whole genome shotgun (WGS) entry which is preliminary data.</text>
</comment>
<proteinExistence type="predicted"/>
<evidence type="ECO:0000256" key="1">
    <source>
        <dbReference type="SAM" id="Phobius"/>
    </source>
</evidence>
<reference evidence="2" key="1">
    <citation type="submission" date="2023-08" db="EMBL/GenBank/DDBJ databases">
        <title>Lactobacillus from the Female Urinary Tract.</title>
        <authorList>
            <person name="Stegman N."/>
            <person name="Jackson B."/>
            <person name="Steiling M."/>
            <person name="Sedano C."/>
            <person name="Wolfe A."/>
            <person name="Putonti C."/>
        </authorList>
    </citation>
    <scope>NUCLEOTIDE SEQUENCE</scope>
    <source>
        <strain evidence="2">UMB5661</strain>
    </source>
</reference>
<accession>A0AAW8WIJ0</accession>